<dbReference type="PANTHER" id="PTHR30137:SF8">
    <property type="entry name" value="BLR5498 PROTEIN"/>
    <property type="match status" value="1"/>
</dbReference>
<dbReference type="InterPro" id="IPR011251">
    <property type="entry name" value="Luciferase-like_dom"/>
</dbReference>
<accession>A0A060GYZ2</accession>
<dbReference type="PATRIC" id="fig|155920.8.peg.1049"/>
<evidence type="ECO:0000313" key="5">
    <source>
        <dbReference type="Proteomes" id="UP000027215"/>
    </source>
</evidence>
<dbReference type="GO" id="GO:0005829">
    <property type="term" value="C:cytosol"/>
    <property type="evidence" value="ECO:0007669"/>
    <property type="project" value="TreeGrafter"/>
</dbReference>
<evidence type="ECO:0000256" key="2">
    <source>
        <dbReference type="ARBA" id="ARBA00023033"/>
    </source>
</evidence>
<evidence type="ECO:0000313" key="4">
    <source>
        <dbReference type="EMBL" id="AIC09704.1"/>
    </source>
</evidence>
<proteinExistence type="predicted"/>
<name>A0A060GYZ2_XYLFS</name>
<keyword evidence="2" id="KW-0503">Monooxygenase</keyword>
<dbReference type="Gene3D" id="3.20.20.30">
    <property type="entry name" value="Luciferase-like domain"/>
    <property type="match status" value="1"/>
</dbReference>
<evidence type="ECO:0000256" key="1">
    <source>
        <dbReference type="ARBA" id="ARBA00023002"/>
    </source>
</evidence>
<dbReference type="AlphaFoldDB" id="A0A060GYZ2"/>
<dbReference type="KEGG" id="xfs:D934_04350"/>
<dbReference type="RefSeq" id="WP_020852760.1">
    <property type="nucleotide sequence ID" value="NZ_CP006696.1"/>
</dbReference>
<keyword evidence="1" id="KW-0560">Oxidoreductase</keyword>
<dbReference type="HOGENOM" id="CLU_027853_3_0_6"/>
<dbReference type="Proteomes" id="UP000027215">
    <property type="component" value="Chromosome"/>
</dbReference>
<dbReference type="Pfam" id="PF00296">
    <property type="entry name" value="Bac_luciferase"/>
    <property type="match status" value="1"/>
</dbReference>
<reference evidence="4 5" key="1">
    <citation type="submission" date="2013-08" db="EMBL/GenBank/DDBJ databases">
        <authorList>
            <person name="Stouthamer R."/>
            <person name="Nunney L."/>
        </authorList>
    </citation>
    <scope>NUCLEOTIDE SEQUENCE [LARGE SCALE GENOMIC DNA]</scope>
    <source>
        <strain evidence="5">ann-1</strain>
    </source>
</reference>
<dbReference type="InterPro" id="IPR036661">
    <property type="entry name" value="Luciferase-like_sf"/>
</dbReference>
<gene>
    <name evidence="4" type="ORF">D934_04350</name>
</gene>
<dbReference type="GO" id="GO:0016705">
    <property type="term" value="F:oxidoreductase activity, acting on paired donors, with incorporation or reduction of molecular oxygen"/>
    <property type="evidence" value="ECO:0007669"/>
    <property type="project" value="InterPro"/>
</dbReference>
<dbReference type="PANTHER" id="PTHR30137">
    <property type="entry name" value="LUCIFERASE-LIKE MONOOXYGENASE"/>
    <property type="match status" value="1"/>
</dbReference>
<protein>
    <submittedName>
        <fullName evidence="4">Luciferase</fullName>
    </submittedName>
</protein>
<dbReference type="EMBL" id="CP006696">
    <property type="protein sequence ID" value="AIC09704.1"/>
    <property type="molecule type" value="Genomic_DNA"/>
</dbReference>
<dbReference type="GO" id="GO:0004497">
    <property type="term" value="F:monooxygenase activity"/>
    <property type="evidence" value="ECO:0007669"/>
    <property type="project" value="UniProtKB-KW"/>
</dbReference>
<feature type="domain" description="Luciferase-like" evidence="3">
    <location>
        <begin position="35"/>
        <end position="252"/>
    </location>
</feature>
<dbReference type="SUPFAM" id="SSF51679">
    <property type="entry name" value="Bacterial luciferase-like"/>
    <property type="match status" value="1"/>
</dbReference>
<organism evidence="4 5">
    <name type="scientific">Xylella fastidiosa subsp. sandyi Ann-1</name>
    <dbReference type="NCBI Taxonomy" id="155920"/>
    <lineage>
        <taxon>Bacteria</taxon>
        <taxon>Pseudomonadati</taxon>
        <taxon>Pseudomonadota</taxon>
        <taxon>Gammaproteobacteria</taxon>
        <taxon>Lysobacterales</taxon>
        <taxon>Lysobacteraceae</taxon>
        <taxon>Xylella</taxon>
    </lineage>
</organism>
<dbReference type="InterPro" id="IPR050766">
    <property type="entry name" value="Bact_Lucif_Oxidored"/>
</dbReference>
<evidence type="ECO:0000259" key="3">
    <source>
        <dbReference type="Pfam" id="PF00296"/>
    </source>
</evidence>
<sequence>MIKSWMFEQLNISCDADPAYFDVVACSKEYAWRSELWAQLETLGFHGIFFSEHHFSGLRASPSPGVLAAWVAARSQNLRIGVLGWVLLLWQPWRFLEEVAVLDQLSQGRVEIGVARGSSVDEAAAVGIAEVDIVPMYREALDILEHAWLSPCLSYRGRYWSFEQLGMVPRPLQYPSPPIWATVRSTDAAAEAAKRGHRLCTGFLHTDAIVRLFDVYREATGHMHTAERLAIRRCIFVAKTEAQAHEHARAAQAQMPSIVDDDIIAGTPAQVTEQILLQLGRTGAANIVGFFTGHRCDPDAVRMSCDLFGEYVIPALQSASI</sequence>